<dbReference type="SUPFAM" id="SSF55729">
    <property type="entry name" value="Acyl-CoA N-acyltransferases (Nat)"/>
    <property type="match status" value="1"/>
</dbReference>
<dbReference type="CDD" id="cd04301">
    <property type="entry name" value="NAT_SF"/>
    <property type="match status" value="1"/>
</dbReference>
<name>A0A9W6GK00_9FUSO</name>
<dbReference type="InterPro" id="IPR000182">
    <property type="entry name" value="GNAT_dom"/>
</dbReference>
<proteinExistence type="predicted"/>
<protein>
    <recommendedName>
        <fullName evidence="1">N-acetyltransferase domain-containing protein</fullName>
    </recommendedName>
</protein>
<accession>A0A9W6GK00</accession>
<reference evidence="2" key="1">
    <citation type="submission" date="2022-12" db="EMBL/GenBank/DDBJ databases">
        <title>Reference genome sequencing for broad-spectrum identification of bacterial and archaeal isolates by mass spectrometry.</title>
        <authorList>
            <person name="Sekiguchi Y."/>
            <person name="Tourlousse D.M."/>
        </authorList>
    </citation>
    <scope>NUCLEOTIDE SEQUENCE</scope>
    <source>
        <strain evidence="2">10succ1</strain>
    </source>
</reference>
<dbReference type="AlphaFoldDB" id="A0A9W6GK00"/>
<sequence length="132" mass="15646">MTIETINEDYLKEIKKLYEEEGWISYLDSDMKLSNAIKNSQILGLISRGKLIGFIRYLTDFEHILYIQDLIIAKNYRRNGGGQMLIENLLNKYSYIRSKVLLTDIDDRVSNDFYQKLNFQKLEDKSMISYIK</sequence>
<gene>
    <name evidence="2" type="ORF">PM10SUCC1_20730</name>
</gene>
<comment type="caution">
    <text evidence="2">The sequence shown here is derived from an EMBL/GenBank/DDBJ whole genome shotgun (WGS) entry which is preliminary data.</text>
</comment>
<evidence type="ECO:0000313" key="2">
    <source>
        <dbReference type="EMBL" id="GLI56559.1"/>
    </source>
</evidence>
<dbReference type="Pfam" id="PF00583">
    <property type="entry name" value="Acetyltransf_1"/>
    <property type="match status" value="1"/>
</dbReference>
<evidence type="ECO:0000259" key="1">
    <source>
        <dbReference type="PROSITE" id="PS51186"/>
    </source>
</evidence>
<keyword evidence="3" id="KW-1185">Reference proteome</keyword>
<organism evidence="2 3">
    <name type="scientific">Propionigenium maris DSM 9537</name>
    <dbReference type="NCBI Taxonomy" id="1123000"/>
    <lineage>
        <taxon>Bacteria</taxon>
        <taxon>Fusobacteriati</taxon>
        <taxon>Fusobacteriota</taxon>
        <taxon>Fusobacteriia</taxon>
        <taxon>Fusobacteriales</taxon>
        <taxon>Fusobacteriaceae</taxon>
        <taxon>Propionigenium</taxon>
    </lineage>
</organism>
<dbReference type="GO" id="GO:0016747">
    <property type="term" value="F:acyltransferase activity, transferring groups other than amino-acyl groups"/>
    <property type="evidence" value="ECO:0007669"/>
    <property type="project" value="InterPro"/>
</dbReference>
<dbReference type="Proteomes" id="UP001144471">
    <property type="component" value="Unassembled WGS sequence"/>
</dbReference>
<evidence type="ECO:0000313" key="3">
    <source>
        <dbReference type="Proteomes" id="UP001144471"/>
    </source>
</evidence>
<dbReference type="Gene3D" id="3.40.630.30">
    <property type="match status" value="1"/>
</dbReference>
<dbReference type="RefSeq" id="WP_281835785.1">
    <property type="nucleotide sequence ID" value="NZ_BSDY01000009.1"/>
</dbReference>
<dbReference type="InterPro" id="IPR016181">
    <property type="entry name" value="Acyl_CoA_acyltransferase"/>
</dbReference>
<dbReference type="PROSITE" id="PS51186">
    <property type="entry name" value="GNAT"/>
    <property type="match status" value="1"/>
</dbReference>
<dbReference type="EMBL" id="BSDY01000009">
    <property type="protein sequence ID" value="GLI56559.1"/>
    <property type="molecule type" value="Genomic_DNA"/>
</dbReference>
<feature type="domain" description="N-acetyltransferase" evidence="1">
    <location>
        <begin position="1"/>
        <end position="132"/>
    </location>
</feature>